<gene>
    <name evidence="7" type="ORF">GSF08_01745</name>
</gene>
<comment type="caution">
    <text evidence="7">The sequence shown here is derived from an EMBL/GenBank/DDBJ whole genome shotgun (WGS) entry which is preliminary data.</text>
</comment>
<dbReference type="GO" id="GO:0005886">
    <property type="term" value="C:plasma membrane"/>
    <property type="evidence" value="ECO:0007669"/>
    <property type="project" value="UniProtKB-SubCell"/>
</dbReference>
<dbReference type="AlphaFoldDB" id="A0A6N8UA25"/>
<evidence type="ECO:0000256" key="3">
    <source>
        <dbReference type="ARBA" id="ARBA00022692"/>
    </source>
</evidence>
<evidence type="ECO:0000313" key="8">
    <source>
        <dbReference type="Proteomes" id="UP000434036"/>
    </source>
</evidence>
<dbReference type="PANTHER" id="PTHR33545:SF5">
    <property type="entry name" value="UPF0750 MEMBRANE PROTEIN YITT"/>
    <property type="match status" value="1"/>
</dbReference>
<comment type="subcellular location">
    <subcellularLocation>
        <location evidence="1">Cell membrane</location>
        <topology evidence="1">Multi-pass membrane protein</topology>
    </subcellularLocation>
</comment>
<evidence type="ECO:0000256" key="6">
    <source>
        <dbReference type="SAM" id="Phobius"/>
    </source>
</evidence>
<name>A0A6N8UA25_9FIRM</name>
<organism evidence="7 8">
    <name type="scientific">Copranaerobaculum intestinale</name>
    <dbReference type="NCBI Taxonomy" id="2692629"/>
    <lineage>
        <taxon>Bacteria</taxon>
        <taxon>Bacillati</taxon>
        <taxon>Bacillota</taxon>
        <taxon>Erysipelotrichia</taxon>
        <taxon>Erysipelotrichales</taxon>
        <taxon>Erysipelotrichaceae</taxon>
        <taxon>Copranaerobaculum</taxon>
    </lineage>
</organism>
<evidence type="ECO:0008006" key="9">
    <source>
        <dbReference type="Google" id="ProtNLM"/>
    </source>
</evidence>
<keyword evidence="8" id="KW-1185">Reference proteome</keyword>
<dbReference type="RefSeq" id="WP_160624151.1">
    <property type="nucleotide sequence ID" value="NZ_WUUQ01000001.1"/>
</dbReference>
<reference evidence="7 8" key="2">
    <citation type="submission" date="2020-01" db="EMBL/GenBank/DDBJ databases">
        <title>Clostridiaceae sp. nov. isolated from the gut of human by culturomics.</title>
        <authorList>
            <person name="Chang Y."/>
        </authorList>
    </citation>
    <scope>NUCLEOTIDE SEQUENCE [LARGE SCALE GENOMIC DNA]</scope>
    <source>
        <strain evidence="7 8">DONG20-135</strain>
    </source>
</reference>
<proteinExistence type="predicted"/>
<keyword evidence="2" id="KW-1003">Cell membrane</keyword>
<feature type="transmembrane region" description="Helical" evidence="6">
    <location>
        <begin position="47"/>
        <end position="71"/>
    </location>
</feature>
<dbReference type="Pfam" id="PF02588">
    <property type="entry name" value="YitT_membrane"/>
    <property type="match status" value="1"/>
</dbReference>
<sequence>MQKWMRNLIMIFIGNLLLAIAGGVFILPNQIVSGGVNGIALVLEPIVHVPVNSIINLLIAVTFVCGFIFMGKEFAGKTIVSSIIYPVLLELVMRYLPSFTFNILIATVISAVLVGFGIGLVLRAGASTGGMDIPPIIINKFFHIKVATILMIMDSTTVLLGFVFYGPVKVILGLISVFICSRVLDYTLISK</sequence>
<protein>
    <recommendedName>
        <fullName evidence="9">YitT family protein</fullName>
    </recommendedName>
</protein>
<dbReference type="Proteomes" id="UP000434036">
    <property type="component" value="Unassembled WGS sequence"/>
</dbReference>
<keyword evidence="5 6" id="KW-0472">Membrane</keyword>
<evidence type="ECO:0000256" key="4">
    <source>
        <dbReference type="ARBA" id="ARBA00022989"/>
    </source>
</evidence>
<dbReference type="PANTHER" id="PTHR33545">
    <property type="entry name" value="UPF0750 MEMBRANE PROTEIN YITT-RELATED"/>
    <property type="match status" value="1"/>
</dbReference>
<accession>A0A6N8UA25</accession>
<evidence type="ECO:0000256" key="1">
    <source>
        <dbReference type="ARBA" id="ARBA00004651"/>
    </source>
</evidence>
<feature type="transmembrane region" description="Helical" evidence="6">
    <location>
        <begin position="103"/>
        <end position="122"/>
    </location>
</feature>
<evidence type="ECO:0000256" key="2">
    <source>
        <dbReference type="ARBA" id="ARBA00022475"/>
    </source>
</evidence>
<feature type="transmembrane region" description="Helical" evidence="6">
    <location>
        <begin position="7"/>
        <end position="27"/>
    </location>
</feature>
<evidence type="ECO:0000256" key="5">
    <source>
        <dbReference type="ARBA" id="ARBA00023136"/>
    </source>
</evidence>
<reference evidence="7 8" key="1">
    <citation type="submission" date="2019-12" db="EMBL/GenBank/DDBJ databases">
        <authorList>
            <person name="Yang R."/>
        </authorList>
    </citation>
    <scope>NUCLEOTIDE SEQUENCE [LARGE SCALE GENOMIC DNA]</scope>
    <source>
        <strain evidence="7 8">DONG20-135</strain>
    </source>
</reference>
<dbReference type="InterPro" id="IPR003740">
    <property type="entry name" value="YitT"/>
</dbReference>
<keyword evidence="4 6" id="KW-1133">Transmembrane helix</keyword>
<keyword evidence="3 6" id="KW-0812">Transmembrane</keyword>
<evidence type="ECO:0000313" key="7">
    <source>
        <dbReference type="EMBL" id="MXQ72667.1"/>
    </source>
</evidence>
<dbReference type="EMBL" id="WUUQ01000001">
    <property type="protein sequence ID" value="MXQ72667.1"/>
    <property type="molecule type" value="Genomic_DNA"/>
</dbReference>
<dbReference type="InterPro" id="IPR051461">
    <property type="entry name" value="UPF0750_membrane"/>
</dbReference>